<evidence type="ECO:0000313" key="1">
    <source>
        <dbReference type="EMBL" id="MBB4763914.1"/>
    </source>
</evidence>
<dbReference type="EMBL" id="JACHNH010000001">
    <property type="protein sequence ID" value="MBB4763914.1"/>
    <property type="molecule type" value="Genomic_DNA"/>
</dbReference>
<protein>
    <submittedName>
        <fullName evidence="1">Uncharacterized protein</fullName>
    </submittedName>
</protein>
<gene>
    <name evidence="1" type="ORF">BJ971_004470</name>
</gene>
<comment type="caution">
    <text evidence="1">The sequence shown here is derived from an EMBL/GenBank/DDBJ whole genome shotgun (WGS) entry which is preliminary data.</text>
</comment>
<evidence type="ECO:0000313" key="2">
    <source>
        <dbReference type="Proteomes" id="UP000578112"/>
    </source>
</evidence>
<dbReference type="RefSeq" id="WP_184995160.1">
    <property type="nucleotide sequence ID" value="NZ_BOMK01000024.1"/>
</dbReference>
<dbReference type="Pfam" id="PF19372">
    <property type="entry name" value="DUF5947"/>
    <property type="match status" value="1"/>
</dbReference>
<dbReference type="Proteomes" id="UP000578112">
    <property type="component" value="Unassembled WGS sequence"/>
</dbReference>
<organism evidence="1 2">
    <name type="scientific">Actinoplanes digitatis</name>
    <dbReference type="NCBI Taxonomy" id="1868"/>
    <lineage>
        <taxon>Bacteria</taxon>
        <taxon>Bacillati</taxon>
        <taxon>Actinomycetota</taxon>
        <taxon>Actinomycetes</taxon>
        <taxon>Micromonosporales</taxon>
        <taxon>Micromonosporaceae</taxon>
        <taxon>Actinoplanes</taxon>
    </lineage>
</organism>
<name>A0A7W7I036_9ACTN</name>
<accession>A0A7W7I036</accession>
<reference evidence="1 2" key="1">
    <citation type="submission" date="2020-08" db="EMBL/GenBank/DDBJ databases">
        <title>Sequencing the genomes of 1000 actinobacteria strains.</title>
        <authorList>
            <person name="Klenk H.-P."/>
        </authorList>
    </citation>
    <scope>NUCLEOTIDE SEQUENCE [LARGE SCALE GENOMIC DNA]</scope>
    <source>
        <strain evidence="1 2">DSM 43149</strain>
    </source>
</reference>
<dbReference type="AlphaFoldDB" id="A0A7W7I036"/>
<sequence length="223" mass="24065">MSGADRAGAPLAALRQLARSGPAPAVGERCDMCAAGLPAAHSHVVDLHSRALLCACRPCYLLFTDEHAKLQYRAVPERYLSLPDTTFDEQAWHELQIPVGLAFLFRDSVQDRIVASYPGPAGATEADVPQAAWDRIVAGAPQLAMLRPDVEAVLVRRPARAGDADAPDPGCYLVPVDACYELVGRLRMLWRGIDGGREAHEAMEQFFARVRAFSRPAPPVGAA</sequence>
<proteinExistence type="predicted"/>
<dbReference type="InterPro" id="IPR045991">
    <property type="entry name" value="DUF5947"/>
</dbReference>
<keyword evidence="2" id="KW-1185">Reference proteome</keyword>